<dbReference type="GO" id="GO:0015990">
    <property type="term" value="P:electron transport coupled proton transport"/>
    <property type="evidence" value="ECO:0007669"/>
    <property type="project" value="TreeGrafter"/>
</dbReference>
<keyword evidence="8 10" id="KW-0472">Membrane</keyword>
<keyword evidence="10" id="KW-0520">NAD</keyword>
<evidence type="ECO:0000256" key="1">
    <source>
        <dbReference type="ARBA" id="ARBA00003257"/>
    </source>
</evidence>
<evidence type="ECO:0000256" key="9">
    <source>
        <dbReference type="ARBA" id="ARBA00049551"/>
    </source>
</evidence>
<evidence type="ECO:0000256" key="2">
    <source>
        <dbReference type="ARBA" id="ARBA00004141"/>
    </source>
</evidence>
<feature type="transmembrane region" description="Helical" evidence="10">
    <location>
        <begin position="153"/>
        <end position="170"/>
    </location>
</feature>
<feature type="transmembrane region" description="Helical" evidence="10">
    <location>
        <begin position="377"/>
        <end position="399"/>
    </location>
</feature>
<keyword evidence="10" id="KW-0830">Ubiquinone</keyword>
<name>A9QXI8_LEPSM</name>
<dbReference type="AlphaFoldDB" id="A9QXI8"/>
<proteinExistence type="inferred from homology"/>
<feature type="transmembrane region" description="Helical" evidence="10">
    <location>
        <begin position="538"/>
        <end position="557"/>
    </location>
</feature>
<feature type="transmembrane region" description="Helical" evidence="10">
    <location>
        <begin position="217"/>
        <end position="238"/>
    </location>
</feature>
<comment type="subcellular location">
    <subcellularLocation>
        <location evidence="2">Membrane</location>
        <topology evidence="2">Multi-pass membrane protein</topology>
    </subcellularLocation>
</comment>
<feature type="transmembrane region" description="Helical" evidence="10">
    <location>
        <begin position="419"/>
        <end position="438"/>
    </location>
</feature>
<evidence type="ECO:0000256" key="3">
    <source>
        <dbReference type="ARBA" id="ARBA00012944"/>
    </source>
</evidence>
<feature type="domain" description="NADH:quinone oxidoreductase/Mrp antiporter transmembrane" evidence="11">
    <location>
        <begin position="115"/>
        <end position="385"/>
    </location>
</feature>
<geneLocation type="mitochondrion" evidence="13"/>
<dbReference type="EMBL" id="EU288200">
    <property type="protein sequence ID" value="ABX59310.1"/>
    <property type="molecule type" value="Genomic_DNA"/>
</dbReference>
<dbReference type="EC" id="7.1.1.2" evidence="3 10"/>
<dbReference type="InterPro" id="IPR001750">
    <property type="entry name" value="ND/Mrp_TM"/>
</dbReference>
<evidence type="ECO:0000256" key="5">
    <source>
        <dbReference type="ARBA" id="ARBA00022692"/>
    </source>
</evidence>
<evidence type="ECO:0000256" key="10">
    <source>
        <dbReference type="RuleBase" id="RU003404"/>
    </source>
</evidence>
<organism evidence="13">
    <name type="scientific">Lepeophtheirus salmonis</name>
    <name type="common">Salmon louse</name>
    <name type="synonym">Caligus salmonis</name>
    <dbReference type="NCBI Taxonomy" id="72036"/>
    <lineage>
        <taxon>Eukaryota</taxon>
        <taxon>Metazoa</taxon>
        <taxon>Ecdysozoa</taxon>
        <taxon>Arthropoda</taxon>
        <taxon>Crustacea</taxon>
        <taxon>Multicrustacea</taxon>
        <taxon>Hexanauplia</taxon>
        <taxon>Copepoda</taxon>
        <taxon>Siphonostomatoida</taxon>
        <taxon>Caligidae</taxon>
        <taxon>Lepeophtheirus</taxon>
    </lineage>
</organism>
<evidence type="ECO:0000256" key="6">
    <source>
        <dbReference type="ARBA" id="ARBA00022982"/>
    </source>
</evidence>
<evidence type="ECO:0000259" key="11">
    <source>
        <dbReference type="Pfam" id="PF00361"/>
    </source>
</evidence>
<comment type="function">
    <text evidence="10">Core subunit of the mitochondrial membrane respiratory chain NADH dehydrogenase (Complex I) which catalyzes electron transfer from NADH through the respiratory chain, using ubiquinone as an electron acceptor. Essential for the catalytic activity and assembly of complex I.</text>
</comment>
<dbReference type="GO" id="GO:0016020">
    <property type="term" value="C:membrane"/>
    <property type="evidence" value="ECO:0007669"/>
    <property type="project" value="UniProtKB-SubCell"/>
</dbReference>
<dbReference type="GeneID" id="67122594"/>
<evidence type="ECO:0000256" key="7">
    <source>
        <dbReference type="ARBA" id="ARBA00022989"/>
    </source>
</evidence>
<dbReference type="Pfam" id="PF00662">
    <property type="entry name" value="Proton_antipo_N"/>
    <property type="match status" value="1"/>
</dbReference>
<feature type="transmembrane region" description="Helical" evidence="10">
    <location>
        <begin position="244"/>
        <end position="265"/>
    </location>
</feature>
<keyword evidence="7 10" id="KW-1133">Transmembrane helix</keyword>
<keyword evidence="6" id="KW-0249">Electron transport</keyword>
<gene>
    <name evidence="13" type="primary">ND5</name>
</gene>
<accession>A9QXI8</accession>
<evidence type="ECO:0000259" key="12">
    <source>
        <dbReference type="Pfam" id="PF00662"/>
    </source>
</evidence>
<dbReference type="Pfam" id="PF00361">
    <property type="entry name" value="Proton_antipo_M"/>
    <property type="match status" value="1"/>
</dbReference>
<feature type="domain" description="NADH-Ubiquinone oxidoreductase (complex I) chain 5 N-terminal" evidence="12">
    <location>
        <begin position="51"/>
        <end position="99"/>
    </location>
</feature>
<feature type="transmembrane region" description="Helical" evidence="10">
    <location>
        <begin position="176"/>
        <end position="196"/>
    </location>
</feature>
<feature type="transmembrane region" description="Helical" evidence="10">
    <location>
        <begin position="299"/>
        <end position="318"/>
    </location>
</feature>
<dbReference type="OrthoDB" id="7491768at2759"/>
<feature type="transmembrane region" description="Helical" evidence="10">
    <location>
        <begin position="12"/>
        <end position="35"/>
    </location>
</feature>
<feature type="transmembrane region" description="Helical" evidence="10">
    <location>
        <begin position="339"/>
        <end position="357"/>
    </location>
</feature>
<reference evidence="13" key="1">
    <citation type="submission" date="2007-11" db="EMBL/GenBank/DDBJ databases">
        <title>Analysis of EST and mitochondrial DNA from the Pacific Salmon Louse, Lepeophtheirus salmonis.</title>
        <authorList>
            <person name="Yazawa R."/>
            <person name="Yasuike M."/>
            <person name="Leong J."/>
            <person name="Cooper G.A."/>
            <person name="Beetz-Sargent M."/>
            <person name="Robb A."/>
            <person name="Davidson W.S."/>
            <person name="Jones S.R.M."/>
            <person name="Koop B.F."/>
        </authorList>
    </citation>
    <scope>NUCLEOTIDE SEQUENCE</scope>
</reference>
<dbReference type="GO" id="GO:0042773">
    <property type="term" value="P:ATP synthesis coupled electron transport"/>
    <property type="evidence" value="ECO:0007669"/>
    <property type="project" value="InterPro"/>
</dbReference>
<protein>
    <recommendedName>
        <fullName evidence="4 10">NADH-ubiquinone oxidoreductase chain 5</fullName>
        <ecNumber evidence="3 10">7.1.1.2</ecNumber>
    </recommendedName>
</protein>
<evidence type="ECO:0000313" key="13">
    <source>
        <dbReference type="EMBL" id="ABX59310.1"/>
    </source>
</evidence>
<evidence type="ECO:0000256" key="8">
    <source>
        <dbReference type="ARBA" id="ARBA00023136"/>
    </source>
</evidence>
<feature type="transmembrane region" description="Helical" evidence="10">
    <location>
        <begin position="450"/>
        <end position="474"/>
    </location>
</feature>
<dbReference type="PRINTS" id="PR01434">
    <property type="entry name" value="NADHDHGNASE5"/>
</dbReference>
<feature type="transmembrane region" description="Helical" evidence="10">
    <location>
        <begin position="65"/>
        <end position="86"/>
    </location>
</feature>
<evidence type="ECO:0000256" key="4">
    <source>
        <dbReference type="ARBA" id="ARBA00021096"/>
    </source>
</evidence>
<dbReference type="InterPro" id="IPR003945">
    <property type="entry name" value="NU5C-like"/>
</dbReference>
<dbReference type="KEGG" id="lsm:67122594"/>
<comment type="function">
    <text evidence="1">Core subunit of the mitochondrial membrane respiratory chain NADH dehydrogenase (Complex I) that is believed to belong to the minimal assembly required for catalysis. Complex I functions in the transfer of electrons from NADH to the respiratory chain. The immediate electron acceptor for the enzyme is believed to be ubiquinone.</text>
</comment>
<keyword evidence="10" id="KW-0813">Transport</keyword>
<dbReference type="PANTHER" id="PTHR42829">
    <property type="entry name" value="NADH-UBIQUINONE OXIDOREDUCTASE CHAIN 5"/>
    <property type="match status" value="1"/>
</dbReference>
<dbReference type="CTD" id="4540"/>
<keyword evidence="10 13" id="KW-0496">Mitochondrion</keyword>
<feature type="transmembrane region" description="Helical" evidence="10">
    <location>
        <begin position="272"/>
        <end position="293"/>
    </location>
</feature>
<dbReference type="RefSeq" id="YP_010133302.1">
    <property type="nucleotide sequence ID" value="NC_056769.1"/>
</dbReference>
<dbReference type="PANTHER" id="PTHR42829:SF2">
    <property type="entry name" value="NADH-UBIQUINONE OXIDOREDUCTASE CHAIN 5"/>
    <property type="match status" value="1"/>
</dbReference>
<comment type="catalytic activity">
    <reaction evidence="9 10">
        <text>a ubiquinone + NADH + 5 H(+)(in) = a ubiquinol + NAD(+) + 4 H(+)(out)</text>
        <dbReference type="Rhea" id="RHEA:29091"/>
        <dbReference type="Rhea" id="RHEA-COMP:9565"/>
        <dbReference type="Rhea" id="RHEA-COMP:9566"/>
        <dbReference type="ChEBI" id="CHEBI:15378"/>
        <dbReference type="ChEBI" id="CHEBI:16389"/>
        <dbReference type="ChEBI" id="CHEBI:17976"/>
        <dbReference type="ChEBI" id="CHEBI:57540"/>
        <dbReference type="ChEBI" id="CHEBI:57945"/>
        <dbReference type="EC" id="7.1.1.2"/>
    </reaction>
</comment>
<comment type="similarity">
    <text evidence="10">Belongs to the complex I subunit 5 family.</text>
</comment>
<feature type="transmembrane region" description="Helical" evidence="10">
    <location>
        <begin position="98"/>
        <end position="116"/>
    </location>
</feature>
<dbReference type="GO" id="GO:0003954">
    <property type="term" value="F:NADH dehydrogenase activity"/>
    <property type="evidence" value="ECO:0007669"/>
    <property type="project" value="TreeGrafter"/>
</dbReference>
<dbReference type="InterPro" id="IPR001516">
    <property type="entry name" value="Proton_antipo_N"/>
</dbReference>
<sequence length="559" mass="61922">MKCKMQIFNLNFRGLWLVLSSFWVLGGALMFLSAFSSLKESSMMVLSTKLSISNLELEISGLGDFYSMSFSGVVMMISGSVYFYSLSYMETEKYFNRFMTLVSLFILSMLVLIYSGDVVQLILGWDGLGLSSYLLVCYYNNSNSSNAGALTLMLNRLGDVGLFLSIYVMVNSSHSINSFMSVSSAMGSLLLFVAFTKSAQLPFSAWLPAAMAAPTPVSSLVHSSTLVTAGVYVLIRFYDSLISVLWISLIVGVSTSSLATLVAMVERDMKKIVAFSTLSHLGIMMSILSLGWVELAFSHLIFHAFFKALLFLVVGYWIHSSYGYQDLLKINLLSSQEPVISALGGVSMMSLCGLPYLTGFYSKDLFMEASVQFSSSLLGLGFILSSCVGSVMYSIRMFLMVNKVSSVSSLLNWGGSFEFYQLSMSLLYFFSIVGGSFWSNFWVTSGSVLYVFWEVKMVIISLIMCSGLLGIYFSNMGVKNSFLSKLGYLSDMSIHLPNVLSKVLMSKSVKLDNSFLSTYYNKYYSVEGGKYLLNSGNLSYPELILVMFFFYAMLYVLSG</sequence>
<dbReference type="GO" id="GO:0008137">
    <property type="term" value="F:NADH dehydrogenase (ubiquinone) activity"/>
    <property type="evidence" value="ECO:0007669"/>
    <property type="project" value="UniProtKB-EC"/>
</dbReference>
<keyword evidence="5 10" id="KW-0812">Transmembrane</keyword>